<organism evidence="4 5">
    <name type="scientific">Candidatus Staskawiczbacteria bacterium CG10_big_fil_rev_8_21_14_0_10_38_10</name>
    <dbReference type="NCBI Taxonomy" id="1974891"/>
    <lineage>
        <taxon>Bacteria</taxon>
        <taxon>Candidatus Staskawicziibacteriota</taxon>
    </lineage>
</organism>
<dbReference type="Pfam" id="PF02151">
    <property type="entry name" value="UVR"/>
    <property type="match status" value="1"/>
</dbReference>
<dbReference type="InterPro" id="IPR001943">
    <property type="entry name" value="UVR_dom"/>
</dbReference>
<dbReference type="InterPro" id="IPR000305">
    <property type="entry name" value="GIY-YIG_endonuc"/>
</dbReference>
<dbReference type="Proteomes" id="UP000236946">
    <property type="component" value="Unassembled WGS sequence"/>
</dbReference>
<dbReference type="PROSITE" id="PS50151">
    <property type="entry name" value="UVR"/>
    <property type="match status" value="1"/>
</dbReference>
<dbReference type="SUPFAM" id="SSF46600">
    <property type="entry name" value="C-terminal UvrC-binding domain of UvrB"/>
    <property type="match status" value="1"/>
</dbReference>
<protein>
    <recommendedName>
        <fullName evidence="6">Excinuclease ABC subunit C</fullName>
    </recommendedName>
</protein>
<gene>
    <name evidence="4" type="ORF">COU98_00430</name>
</gene>
<dbReference type="InterPro" id="IPR035901">
    <property type="entry name" value="GIY-YIG_endonuc_sf"/>
</dbReference>
<comment type="caution">
    <text evidence="4">The sequence shown here is derived from an EMBL/GenBank/DDBJ whole genome shotgun (WGS) entry which is preliminary data.</text>
</comment>
<dbReference type="InterPro" id="IPR050066">
    <property type="entry name" value="UvrABC_protein_C"/>
</dbReference>
<dbReference type="CDD" id="cd10434">
    <property type="entry name" value="GIY-YIG_UvrC_Cho"/>
    <property type="match status" value="1"/>
</dbReference>
<dbReference type="GO" id="GO:0006289">
    <property type="term" value="P:nucleotide-excision repair"/>
    <property type="evidence" value="ECO:0007669"/>
    <property type="project" value="InterPro"/>
</dbReference>
<dbReference type="Gene3D" id="3.40.1440.10">
    <property type="entry name" value="GIY-YIG endonuclease"/>
    <property type="match status" value="1"/>
</dbReference>
<feature type="domain" description="UvrC family homology region profile" evidence="3">
    <location>
        <begin position="225"/>
        <end position="380"/>
    </location>
</feature>
<feature type="domain" description="GIY-YIG" evidence="2">
    <location>
        <begin position="17"/>
        <end position="105"/>
    </location>
</feature>
<dbReference type="GO" id="GO:0009380">
    <property type="term" value="C:excinuclease repair complex"/>
    <property type="evidence" value="ECO:0007669"/>
    <property type="project" value="TreeGrafter"/>
</dbReference>
<proteinExistence type="predicted"/>
<name>A0A2H9T1W7_9BACT</name>
<evidence type="ECO:0000259" key="1">
    <source>
        <dbReference type="PROSITE" id="PS50151"/>
    </source>
</evidence>
<dbReference type="InterPro" id="IPR001162">
    <property type="entry name" value="UvrC_RNase_H_dom"/>
</dbReference>
<feature type="domain" description="UVR" evidence="1">
    <location>
        <begin position="230"/>
        <end position="265"/>
    </location>
</feature>
<dbReference type="Pfam" id="PF08459">
    <property type="entry name" value="UvrC_RNaseH_dom"/>
    <property type="match status" value="1"/>
</dbReference>
<dbReference type="InterPro" id="IPR047296">
    <property type="entry name" value="GIY-YIG_UvrC_Cho"/>
</dbReference>
<dbReference type="EMBL" id="PFEN01000009">
    <property type="protein sequence ID" value="PJE69724.1"/>
    <property type="molecule type" value="Genomic_DNA"/>
</dbReference>
<dbReference type="GO" id="GO:0009381">
    <property type="term" value="F:excinuclease ABC activity"/>
    <property type="evidence" value="ECO:0007669"/>
    <property type="project" value="InterPro"/>
</dbReference>
<reference evidence="5" key="1">
    <citation type="submission" date="2017-09" db="EMBL/GenBank/DDBJ databases">
        <title>Depth-based differentiation of microbial function through sediment-hosted aquifers and enrichment of novel symbionts in the deep terrestrial subsurface.</title>
        <authorList>
            <person name="Probst A.J."/>
            <person name="Ladd B."/>
            <person name="Jarett J.K."/>
            <person name="Geller-Mcgrath D.E."/>
            <person name="Sieber C.M.K."/>
            <person name="Emerson J.B."/>
            <person name="Anantharaman K."/>
            <person name="Thomas B.C."/>
            <person name="Malmstrom R."/>
            <person name="Stieglmeier M."/>
            <person name="Klingl A."/>
            <person name="Woyke T."/>
            <person name="Ryan C.M."/>
            <person name="Banfield J.F."/>
        </authorList>
    </citation>
    <scope>NUCLEOTIDE SEQUENCE [LARGE SCALE GENOMIC DNA]</scope>
</reference>
<dbReference type="PROSITE" id="PS50164">
    <property type="entry name" value="GIY_YIG"/>
    <property type="match status" value="1"/>
</dbReference>
<dbReference type="Gene3D" id="4.10.860.10">
    <property type="entry name" value="UVR domain"/>
    <property type="match status" value="1"/>
</dbReference>
<evidence type="ECO:0000313" key="4">
    <source>
        <dbReference type="EMBL" id="PJE69724.1"/>
    </source>
</evidence>
<dbReference type="InterPro" id="IPR038476">
    <property type="entry name" value="UvrC_RNase_H_dom_sf"/>
</dbReference>
<dbReference type="PANTHER" id="PTHR30562:SF1">
    <property type="entry name" value="UVRABC SYSTEM PROTEIN C"/>
    <property type="match status" value="1"/>
</dbReference>
<dbReference type="SMART" id="SM00465">
    <property type="entry name" value="GIYc"/>
    <property type="match status" value="1"/>
</dbReference>
<evidence type="ECO:0000259" key="2">
    <source>
        <dbReference type="PROSITE" id="PS50164"/>
    </source>
</evidence>
<accession>A0A2H9T1W7</accession>
<evidence type="ECO:0008006" key="6">
    <source>
        <dbReference type="Google" id="ProtNLM"/>
    </source>
</evidence>
<evidence type="ECO:0000313" key="5">
    <source>
        <dbReference type="Proteomes" id="UP000236946"/>
    </source>
</evidence>
<sequence length="452" mass="52555">MGRFKFLPKEKISRLPETAGVYVFSAQGGSATGGKDNKKILYIGKAVNIKERVKNHFYQPHSLWEKALLRQGFGGRVGYIKTESEIEALLLEAKLIKKYQPKFNVLWRDDKNYFYIGITKEEFPTVFITHQPKQDLKPKTYNLKPIYIGPFVDGSALKQTIKVLRKAFPYRTCKVGQKRSCLWYQLKLCPGPCLLNSKVVQEIPNFRLRIKSESQRNIKNLKNFLKGNKINVLKELKKDMKKAAGIRDFEGAAKIRDQILSLERILSHAKIIESPKILEYQWDSTQKIIQKIVRKKIKISRIEAYDVSNIQGKEATGAMVTFIKGLPDKNYYRRFKIRIAGKPNDTAMIKEVLKRRFLHPEWNYPDLILIDGGRAQLNAAVMIKNKKRRTKKIFVVTLAKKENELYLEGRREPILLKSLPRGIFNLTLQLRDEAHRFAIAYHRKLRIKKLLN</sequence>
<dbReference type="InterPro" id="IPR036876">
    <property type="entry name" value="UVR_dom_sf"/>
</dbReference>
<dbReference type="PROSITE" id="PS50165">
    <property type="entry name" value="UVRC"/>
    <property type="match status" value="1"/>
</dbReference>
<dbReference type="SUPFAM" id="SSF82771">
    <property type="entry name" value="GIY-YIG endonuclease"/>
    <property type="match status" value="1"/>
</dbReference>
<dbReference type="Gene3D" id="3.30.420.340">
    <property type="entry name" value="UvrC, RNAse H endonuclease domain"/>
    <property type="match status" value="1"/>
</dbReference>
<dbReference type="AlphaFoldDB" id="A0A2H9T1W7"/>
<evidence type="ECO:0000259" key="3">
    <source>
        <dbReference type="PROSITE" id="PS50165"/>
    </source>
</evidence>
<dbReference type="Pfam" id="PF01541">
    <property type="entry name" value="GIY-YIG"/>
    <property type="match status" value="1"/>
</dbReference>
<dbReference type="PANTHER" id="PTHR30562">
    <property type="entry name" value="UVRC/OXIDOREDUCTASE"/>
    <property type="match status" value="1"/>
</dbReference>